<keyword evidence="1" id="KW-0472">Membrane</keyword>
<sequence>MIVVLGNDGGTGLVIRFRIGPERQEGGGSSRAHKSWRKPLISRKHQHGLLAPCGNIFPSHLVSLATAPLPLYNNPFTSSPLLCAAADIYLVFDFPFQLLIPLFDYTHTVGFVVVLSVVLAQFSRVLFSAFIIRVSTFPHFLFLITLLCTRYRD</sequence>
<feature type="transmembrane region" description="Helical" evidence="1">
    <location>
        <begin position="125"/>
        <end position="148"/>
    </location>
</feature>
<comment type="caution">
    <text evidence="2">The sequence shown here is derived from an EMBL/GenBank/DDBJ whole genome shotgun (WGS) entry which is preliminary data.</text>
</comment>
<dbReference type="EMBL" id="MU859163">
    <property type="protein sequence ID" value="KAK3950901.1"/>
    <property type="molecule type" value="Genomic_DNA"/>
</dbReference>
<dbReference type="Proteomes" id="UP001303222">
    <property type="component" value="Unassembled WGS sequence"/>
</dbReference>
<keyword evidence="1" id="KW-1133">Transmembrane helix</keyword>
<feature type="transmembrane region" description="Helical" evidence="1">
    <location>
        <begin position="98"/>
        <end position="119"/>
    </location>
</feature>
<evidence type="ECO:0000313" key="3">
    <source>
        <dbReference type="Proteomes" id="UP001303222"/>
    </source>
</evidence>
<keyword evidence="3" id="KW-1185">Reference proteome</keyword>
<evidence type="ECO:0000256" key="1">
    <source>
        <dbReference type="SAM" id="Phobius"/>
    </source>
</evidence>
<keyword evidence="1" id="KW-0812">Transmembrane</keyword>
<organism evidence="2 3">
    <name type="scientific">Pseudoneurospora amorphoporcata</name>
    <dbReference type="NCBI Taxonomy" id="241081"/>
    <lineage>
        <taxon>Eukaryota</taxon>
        <taxon>Fungi</taxon>
        <taxon>Dikarya</taxon>
        <taxon>Ascomycota</taxon>
        <taxon>Pezizomycotina</taxon>
        <taxon>Sordariomycetes</taxon>
        <taxon>Sordariomycetidae</taxon>
        <taxon>Sordariales</taxon>
        <taxon>Sordariaceae</taxon>
        <taxon>Pseudoneurospora</taxon>
    </lineage>
</organism>
<proteinExistence type="predicted"/>
<reference evidence="2" key="1">
    <citation type="journal article" date="2023" name="Mol. Phylogenet. Evol.">
        <title>Genome-scale phylogeny and comparative genomics of the fungal order Sordariales.</title>
        <authorList>
            <person name="Hensen N."/>
            <person name="Bonometti L."/>
            <person name="Westerberg I."/>
            <person name="Brannstrom I.O."/>
            <person name="Guillou S."/>
            <person name="Cros-Aarteil S."/>
            <person name="Calhoun S."/>
            <person name="Haridas S."/>
            <person name="Kuo A."/>
            <person name="Mondo S."/>
            <person name="Pangilinan J."/>
            <person name="Riley R."/>
            <person name="LaButti K."/>
            <person name="Andreopoulos B."/>
            <person name="Lipzen A."/>
            <person name="Chen C."/>
            <person name="Yan M."/>
            <person name="Daum C."/>
            <person name="Ng V."/>
            <person name="Clum A."/>
            <person name="Steindorff A."/>
            <person name="Ohm R.A."/>
            <person name="Martin F."/>
            <person name="Silar P."/>
            <person name="Natvig D.O."/>
            <person name="Lalanne C."/>
            <person name="Gautier V."/>
            <person name="Ament-Velasquez S.L."/>
            <person name="Kruys A."/>
            <person name="Hutchinson M.I."/>
            <person name="Powell A.J."/>
            <person name="Barry K."/>
            <person name="Miller A.N."/>
            <person name="Grigoriev I.V."/>
            <person name="Debuchy R."/>
            <person name="Gladieux P."/>
            <person name="Hiltunen Thoren M."/>
            <person name="Johannesson H."/>
        </authorList>
    </citation>
    <scope>NUCLEOTIDE SEQUENCE</scope>
    <source>
        <strain evidence="2">CBS 626.80</strain>
    </source>
</reference>
<gene>
    <name evidence="2" type="ORF">QBC32DRAFT_345374</name>
</gene>
<dbReference type="AlphaFoldDB" id="A0AAN6SFB4"/>
<reference evidence="2" key="2">
    <citation type="submission" date="2023-06" db="EMBL/GenBank/DDBJ databases">
        <authorList>
            <consortium name="Lawrence Berkeley National Laboratory"/>
            <person name="Mondo S.J."/>
            <person name="Hensen N."/>
            <person name="Bonometti L."/>
            <person name="Westerberg I."/>
            <person name="Brannstrom I.O."/>
            <person name="Guillou S."/>
            <person name="Cros-Aarteil S."/>
            <person name="Calhoun S."/>
            <person name="Haridas S."/>
            <person name="Kuo A."/>
            <person name="Pangilinan J."/>
            <person name="Riley R."/>
            <person name="Labutti K."/>
            <person name="Andreopoulos B."/>
            <person name="Lipzen A."/>
            <person name="Chen C."/>
            <person name="Yanf M."/>
            <person name="Daum C."/>
            <person name="Ng V."/>
            <person name="Clum A."/>
            <person name="Steindorff A."/>
            <person name="Ohm R."/>
            <person name="Martin F."/>
            <person name="Silar P."/>
            <person name="Natvig D."/>
            <person name="Lalanne C."/>
            <person name="Gautier V."/>
            <person name="Ament-Velasquez S.L."/>
            <person name="Kruys A."/>
            <person name="Hutchinson M.I."/>
            <person name="Powell A.J."/>
            <person name="Barry K."/>
            <person name="Miller A.N."/>
            <person name="Grigoriev I.V."/>
            <person name="Debuchy R."/>
            <person name="Gladieux P."/>
            <person name="Thoren M.H."/>
            <person name="Johannesson H."/>
        </authorList>
    </citation>
    <scope>NUCLEOTIDE SEQUENCE</scope>
    <source>
        <strain evidence="2">CBS 626.80</strain>
    </source>
</reference>
<protein>
    <submittedName>
        <fullName evidence="2">Uncharacterized protein</fullName>
    </submittedName>
</protein>
<evidence type="ECO:0000313" key="2">
    <source>
        <dbReference type="EMBL" id="KAK3950901.1"/>
    </source>
</evidence>
<name>A0AAN6SFB4_9PEZI</name>
<accession>A0AAN6SFB4</accession>